<dbReference type="InterPro" id="IPR039261">
    <property type="entry name" value="FNR_nucleotide-bd"/>
</dbReference>
<evidence type="ECO:0000256" key="1">
    <source>
        <dbReference type="ARBA" id="ARBA00023002"/>
    </source>
</evidence>
<evidence type="ECO:0000256" key="2">
    <source>
        <dbReference type="ARBA" id="ARBA00023027"/>
    </source>
</evidence>
<dbReference type="Gene3D" id="2.40.30.10">
    <property type="entry name" value="Translation factors"/>
    <property type="match status" value="1"/>
</dbReference>
<comment type="caution">
    <text evidence="5">The sequence shown here is derived from an EMBL/GenBank/DDBJ whole genome shotgun (WGS) entry which is preliminary data.</text>
</comment>
<organism evidence="5 6">
    <name type="scientific">Ridgeia piscesae</name>
    <name type="common">Tubeworm</name>
    <dbReference type="NCBI Taxonomy" id="27915"/>
    <lineage>
        <taxon>Eukaryota</taxon>
        <taxon>Metazoa</taxon>
        <taxon>Spiralia</taxon>
        <taxon>Lophotrochozoa</taxon>
        <taxon>Annelida</taxon>
        <taxon>Polychaeta</taxon>
        <taxon>Sedentaria</taxon>
        <taxon>Canalipalpata</taxon>
        <taxon>Sabellida</taxon>
        <taxon>Siboglinidae</taxon>
        <taxon>Ridgeia</taxon>
    </lineage>
</organism>
<keyword evidence="6" id="KW-1185">Reference proteome</keyword>
<evidence type="ECO:0000259" key="4">
    <source>
        <dbReference type="PROSITE" id="PS51384"/>
    </source>
</evidence>
<dbReference type="PROSITE" id="PS51384">
    <property type="entry name" value="FAD_FR"/>
    <property type="match status" value="1"/>
</dbReference>
<dbReference type="InterPro" id="IPR017927">
    <property type="entry name" value="FAD-bd_FR_type"/>
</dbReference>
<dbReference type="GO" id="GO:0016491">
    <property type="term" value="F:oxidoreductase activity"/>
    <property type="evidence" value="ECO:0007669"/>
    <property type="project" value="UniProtKB-KW"/>
</dbReference>
<dbReference type="SUPFAM" id="SSF63380">
    <property type="entry name" value="Riboflavin synthase domain-like"/>
    <property type="match status" value="1"/>
</dbReference>
<gene>
    <name evidence="5" type="ORF">NP493_285g01000</name>
</gene>
<protein>
    <recommendedName>
        <fullName evidence="3">Oxidoreductase NAD-binding domain-containing protein 1</fullName>
    </recommendedName>
</protein>
<dbReference type="Proteomes" id="UP001209878">
    <property type="component" value="Unassembled WGS sequence"/>
</dbReference>
<evidence type="ECO:0000313" key="5">
    <source>
        <dbReference type="EMBL" id="KAK2184053.1"/>
    </source>
</evidence>
<accession>A0AAD9UC65</accession>
<feature type="domain" description="FAD-binding FR-type" evidence="4">
    <location>
        <begin position="20"/>
        <end position="124"/>
    </location>
</feature>
<evidence type="ECO:0000313" key="6">
    <source>
        <dbReference type="Proteomes" id="UP001209878"/>
    </source>
</evidence>
<keyword evidence="2" id="KW-0520">NAD</keyword>
<dbReference type="InterPro" id="IPR017938">
    <property type="entry name" value="Riboflavin_synthase-like_b-brl"/>
</dbReference>
<dbReference type="SUPFAM" id="SSF52343">
    <property type="entry name" value="Ferredoxin reductase-like, C-terminal NADP-linked domain"/>
    <property type="match status" value="1"/>
</dbReference>
<dbReference type="InterPro" id="IPR001433">
    <property type="entry name" value="OxRdtase_FAD/NAD-bd"/>
</dbReference>
<reference evidence="5" key="1">
    <citation type="journal article" date="2023" name="Mol. Biol. Evol.">
        <title>Third-Generation Sequencing Reveals the Adaptive Role of the Epigenome in Three Deep-Sea Polychaetes.</title>
        <authorList>
            <person name="Perez M."/>
            <person name="Aroh O."/>
            <person name="Sun Y."/>
            <person name="Lan Y."/>
            <person name="Juniper S.K."/>
            <person name="Young C.R."/>
            <person name="Angers B."/>
            <person name="Qian P.Y."/>
        </authorList>
    </citation>
    <scope>NUCLEOTIDE SEQUENCE</scope>
    <source>
        <strain evidence="5">R07B-5</strain>
    </source>
</reference>
<name>A0AAD9UC65_RIDPI</name>
<sequence length="274" mass="30665">MSKSASNHSEGKTKKYSQSEILSKATITDIVSLSSTVKALTLKIDDPRVTFKAGQWVDFFIPGMKIFTGFSMTSAPRLLAEERLMQLAVKRTGYAPTLWVHDQARPGSEVSVQVAGDFSYDPQPGDDTTDLLLVAGGVGINPLCSMMRHIADLNQLKKQGQEVYQPGQVQMLYTAKNCNELIFKDDLEKLCSENDNMDCRLFATQEDKSLASDNVVYGRIDKDALSKALQKYSPERLPKLLCYICGPSKMIDAVEALLLELNIVEHQIKYEKWW</sequence>
<dbReference type="EMBL" id="JAODUO010000284">
    <property type="protein sequence ID" value="KAK2184053.1"/>
    <property type="molecule type" value="Genomic_DNA"/>
</dbReference>
<dbReference type="Gene3D" id="3.40.50.80">
    <property type="entry name" value="Nucleotide-binding domain of ferredoxin-NADP reductase (FNR) module"/>
    <property type="match status" value="1"/>
</dbReference>
<dbReference type="PRINTS" id="PR00410">
    <property type="entry name" value="PHEHYDRXLASE"/>
</dbReference>
<dbReference type="Pfam" id="PF00175">
    <property type="entry name" value="NAD_binding_1"/>
    <property type="match status" value="1"/>
</dbReference>
<dbReference type="CDD" id="cd00322">
    <property type="entry name" value="FNR_like"/>
    <property type="match status" value="1"/>
</dbReference>
<proteinExistence type="predicted"/>
<dbReference type="GO" id="GO:0005739">
    <property type="term" value="C:mitochondrion"/>
    <property type="evidence" value="ECO:0007669"/>
    <property type="project" value="TreeGrafter"/>
</dbReference>
<keyword evidence="1" id="KW-0560">Oxidoreductase</keyword>
<dbReference type="AlphaFoldDB" id="A0AAD9UC65"/>
<dbReference type="PANTHER" id="PTHR46505:SF1">
    <property type="entry name" value="OXIDOREDUCTASE NAD-BINDING DOMAIN-CONTAINING PROTEIN 1"/>
    <property type="match status" value="1"/>
</dbReference>
<dbReference type="InterPro" id="IPR052128">
    <property type="entry name" value="Oxidoreductase_NAD-binding"/>
</dbReference>
<dbReference type="PANTHER" id="PTHR46505">
    <property type="entry name" value="OXIDOREDUCTASE NAD-BINDING DOMAIN-CONTAINING PROTEIN 1"/>
    <property type="match status" value="1"/>
</dbReference>
<evidence type="ECO:0000256" key="3">
    <source>
        <dbReference type="ARBA" id="ARBA00040516"/>
    </source>
</evidence>